<keyword evidence="3" id="KW-1185">Reference proteome</keyword>
<keyword evidence="1" id="KW-0472">Membrane</keyword>
<reference evidence="2" key="2">
    <citation type="journal article" date="2021" name="Genome Biol. Evol.">
        <title>Developing a high-quality reference genome for a parasitic bivalve with doubly uniparental inheritance (Bivalvia: Unionida).</title>
        <authorList>
            <person name="Smith C.H."/>
        </authorList>
    </citation>
    <scope>NUCLEOTIDE SEQUENCE</scope>
    <source>
        <strain evidence="2">CHS0354</strain>
        <tissue evidence="2">Mantle</tissue>
    </source>
</reference>
<dbReference type="Proteomes" id="UP001195483">
    <property type="component" value="Unassembled WGS sequence"/>
</dbReference>
<evidence type="ECO:0000313" key="3">
    <source>
        <dbReference type="Proteomes" id="UP001195483"/>
    </source>
</evidence>
<accession>A0AAE0SC90</accession>
<keyword evidence="1" id="KW-0812">Transmembrane</keyword>
<keyword evidence="1" id="KW-1133">Transmembrane helix</keyword>
<proteinExistence type="predicted"/>
<evidence type="ECO:0000256" key="1">
    <source>
        <dbReference type="SAM" id="Phobius"/>
    </source>
</evidence>
<organism evidence="2 3">
    <name type="scientific">Potamilus streckersoni</name>
    <dbReference type="NCBI Taxonomy" id="2493646"/>
    <lineage>
        <taxon>Eukaryota</taxon>
        <taxon>Metazoa</taxon>
        <taxon>Spiralia</taxon>
        <taxon>Lophotrochozoa</taxon>
        <taxon>Mollusca</taxon>
        <taxon>Bivalvia</taxon>
        <taxon>Autobranchia</taxon>
        <taxon>Heteroconchia</taxon>
        <taxon>Palaeoheterodonta</taxon>
        <taxon>Unionida</taxon>
        <taxon>Unionoidea</taxon>
        <taxon>Unionidae</taxon>
        <taxon>Ambleminae</taxon>
        <taxon>Lampsilini</taxon>
        <taxon>Potamilus</taxon>
    </lineage>
</organism>
<name>A0AAE0SC90_9BIVA</name>
<dbReference type="AlphaFoldDB" id="A0AAE0SC90"/>
<reference evidence="2" key="1">
    <citation type="journal article" date="2021" name="Genome Biol. Evol.">
        <title>A High-Quality Reference Genome for a Parasitic Bivalve with Doubly Uniparental Inheritance (Bivalvia: Unionida).</title>
        <authorList>
            <person name="Smith C.H."/>
        </authorList>
    </citation>
    <scope>NUCLEOTIDE SEQUENCE</scope>
    <source>
        <strain evidence="2">CHS0354</strain>
    </source>
</reference>
<dbReference type="EMBL" id="JAEAOA010000537">
    <property type="protein sequence ID" value="KAK3589023.1"/>
    <property type="molecule type" value="Genomic_DNA"/>
</dbReference>
<reference evidence="2" key="3">
    <citation type="submission" date="2023-05" db="EMBL/GenBank/DDBJ databases">
        <authorList>
            <person name="Smith C.H."/>
        </authorList>
    </citation>
    <scope>NUCLEOTIDE SEQUENCE</scope>
    <source>
        <strain evidence="2">CHS0354</strain>
        <tissue evidence="2">Mantle</tissue>
    </source>
</reference>
<evidence type="ECO:0000313" key="2">
    <source>
        <dbReference type="EMBL" id="KAK3589023.1"/>
    </source>
</evidence>
<feature type="transmembrane region" description="Helical" evidence="1">
    <location>
        <begin position="15"/>
        <end position="37"/>
    </location>
</feature>
<comment type="caution">
    <text evidence="2">The sequence shown here is derived from an EMBL/GenBank/DDBJ whole genome shotgun (WGS) entry which is preliminary data.</text>
</comment>
<protein>
    <submittedName>
        <fullName evidence="2">Uncharacterized protein</fullName>
    </submittedName>
</protein>
<gene>
    <name evidence="2" type="ORF">CHS0354_007968</name>
</gene>
<sequence>MSSALDEISEVNTQLLLQVVLPVLYELSSIMIILYHFSVIKQLVGQLHGINNVRKQGLANYSVNSVRKQGLANYTVSTASENKD</sequence>